<dbReference type="GO" id="GO:0004519">
    <property type="term" value="F:endonuclease activity"/>
    <property type="evidence" value="ECO:0007669"/>
    <property type="project" value="UniProtKB-KW"/>
</dbReference>
<evidence type="ECO:0000313" key="2">
    <source>
        <dbReference type="Proteomes" id="UP001219630"/>
    </source>
</evidence>
<keyword evidence="1" id="KW-0255">Endonuclease</keyword>
<keyword evidence="1" id="KW-0540">Nuclease</keyword>
<dbReference type="Proteomes" id="UP001219630">
    <property type="component" value="Chromosome"/>
</dbReference>
<dbReference type="Gene3D" id="3.40.50.300">
    <property type="entry name" value="P-loop containing nucleotide triphosphate hydrolases"/>
    <property type="match status" value="1"/>
</dbReference>
<name>A0ABY8G646_9GAMM</name>
<protein>
    <submittedName>
        <fullName evidence="1">Type III restriction endonuclease subunit R</fullName>
    </submittedName>
</protein>
<accession>A0ABY8G646</accession>
<dbReference type="EMBL" id="CP114280">
    <property type="protein sequence ID" value="WFN55405.1"/>
    <property type="molecule type" value="Genomic_DNA"/>
</dbReference>
<dbReference type="SUPFAM" id="SSF52540">
    <property type="entry name" value="P-loop containing nucleoside triphosphate hydrolases"/>
    <property type="match status" value="1"/>
</dbReference>
<dbReference type="InterPro" id="IPR027417">
    <property type="entry name" value="P-loop_NTPase"/>
</dbReference>
<organism evidence="1 2">
    <name type="scientific">Dickeya lacustris</name>
    <dbReference type="NCBI Taxonomy" id="2259638"/>
    <lineage>
        <taxon>Bacteria</taxon>
        <taxon>Pseudomonadati</taxon>
        <taxon>Pseudomonadota</taxon>
        <taxon>Gammaproteobacteria</taxon>
        <taxon>Enterobacterales</taxon>
        <taxon>Pectobacteriaceae</taxon>
        <taxon>Dickeya</taxon>
    </lineage>
</organism>
<keyword evidence="2" id="KW-1185">Reference proteome</keyword>
<proteinExistence type="predicted"/>
<evidence type="ECO:0000313" key="1">
    <source>
        <dbReference type="EMBL" id="WFN55405.1"/>
    </source>
</evidence>
<keyword evidence="1" id="KW-0378">Hydrolase</keyword>
<sequence length="493" mass="57264">MADLSKLINMERVQMINPTPIYNKFKYVSAECGSGKTTAICNIINNSTEKYILVQNTQELIKQTAKKINNCEYIITDTVPKDESVISSVIEYLSSGSNKTLIITDKTFFKIPRELLSGWNVYIDDVTNFHSFQNINEGSPEIKNVIRNVLIHKVQSLDDRNMYIAAERNPEVQGDVVKNILNQLSVLNDNDLFIMNNEYFIDAEKEQLNITAWKDLNKYTDISITFLGANFENSLIYKGNKELFESTELEGLQTRETELKDRLKVYYFSKKFKLSRTWKTNNPDKVQKIYDFLDARLDGQDFYWTKNKSDSQSLKNGTEISPDARGFNQYQYLLTCVWLACMRPSETEAKQCELFFKIDGEAIHIAREYESLHQFVLRGISRNFDSAETQTVYVFDEWQARSLTDNIEYIDLGIDDDEKGLRGRPQGSMNKEKRFTLDNTKARSFLRWKDKNPGLELEAFRAFLATSTNKDLSTEEKDAMYEKYEKAVQKKQK</sequence>
<reference evidence="1 2" key="1">
    <citation type="submission" date="2022-12" db="EMBL/GenBank/DDBJ databases">
        <title>Complete genome sequencing of Dickeya lacustris type strain LMG30899.</title>
        <authorList>
            <person name="Dobhal S."/>
            <person name="Arizala D."/>
            <person name="Arif M."/>
        </authorList>
    </citation>
    <scope>NUCLEOTIDE SEQUENCE [LARGE SCALE GENOMIC DNA]</scope>
    <source>
        <strain evidence="1 2">LMG30899</strain>
    </source>
</reference>
<gene>
    <name evidence="1" type="ORF">O1Q98_17650</name>
</gene>